<organism evidence="9 10">
    <name type="scientific">Fusarium musae</name>
    <dbReference type="NCBI Taxonomy" id="1042133"/>
    <lineage>
        <taxon>Eukaryota</taxon>
        <taxon>Fungi</taxon>
        <taxon>Dikarya</taxon>
        <taxon>Ascomycota</taxon>
        <taxon>Pezizomycotina</taxon>
        <taxon>Sordariomycetes</taxon>
        <taxon>Hypocreomycetidae</taxon>
        <taxon>Hypocreales</taxon>
        <taxon>Nectriaceae</taxon>
        <taxon>Fusarium</taxon>
    </lineage>
</organism>
<proteinExistence type="inferred from homology"/>
<dbReference type="InterPro" id="IPR001128">
    <property type="entry name" value="Cyt_P450"/>
</dbReference>
<dbReference type="SUPFAM" id="SSF48264">
    <property type="entry name" value="Cytochrome P450"/>
    <property type="match status" value="1"/>
</dbReference>
<dbReference type="Pfam" id="PF00067">
    <property type="entry name" value="p450"/>
    <property type="match status" value="1"/>
</dbReference>
<evidence type="ECO:0000256" key="3">
    <source>
        <dbReference type="ARBA" id="ARBA00022617"/>
    </source>
</evidence>
<evidence type="ECO:0008006" key="11">
    <source>
        <dbReference type="Google" id="ProtNLM"/>
    </source>
</evidence>
<gene>
    <name evidence="9" type="ORF">J7337_008975</name>
</gene>
<accession>A0A9P8IP49</accession>
<keyword evidence="10" id="KW-1185">Reference proteome</keyword>
<protein>
    <recommendedName>
        <fullName evidence="11">Cytochrome P450</fullName>
    </recommendedName>
</protein>
<comment type="cofactor">
    <cofactor evidence="1">
        <name>heme</name>
        <dbReference type="ChEBI" id="CHEBI:30413"/>
    </cofactor>
</comment>
<evidence type="ECO:0000256" key="8">
    <source>
        <dbReference type="SAM" id="SignalP"/>
    </source>
</evidence>
<dbReference type="GeneID" id="68316831"/>
<dbReference type="Gene3D" id="1.10.630.10">
    <property type="entry name" value="Cytochrome P450"/>
    <property type="match status" value="1"/>
</dbReference>
<dbReference type="GO" id="GO:0005506">
    <property type="term" value="F:iron ion binding"/>
    <property type="evidence" value="ECO:0007669"/>
    <property type="project" value="InterPro"/>
</dbReference>
<evidence type="ECO:0000256" key="5">
    <source>
        <dbReference type="ARBA" id="ARBA00023002"/>
    </source>
</evidence>
<dbReference type="PANTHER" id="PTHR46300:SF7">
    <property type="entry name" value="P450, PUTATIVE (EUROFUNG)-RELATED"/>
    <property type="match status" value="1"/>
</dbReference>
<dbReference type="GO" id="GO:0020037">
    <property type="term" value="F:heme binding"/>
    <property type="evidence" value="ECO:0007669"/>
    <property type="project" value="InterPro"/>
</dbReference>
<feature type="signal peptide" evidence="8">
    <location>
        <begin position="1"/>
        <end position="23"/>
    </location>
</feature>
<keyword evidence="4" id="KW-0479">Metal-binding</keyword>
<dbReference type="InterPro" id="IPR050364">
    <property type="entry name" value="Cytochrome_P450_fung"/>
</dbReference>
<keyword evidence="7" id="KW-0503">Monooxygenase</keyword>
<sequence length="187" mass="21280">MSTSIVIVISILASLSFLLVKHTLRPKKPPLPPGPKGLPLLSNIRDLPPPGTLEWPHWQSHKEKYGPITSVSVLGQNFVILHDRQVIMDLLETRAMKSASRPKLVFAGDIVGYDGVMGLMPYNRTFRMHRKLTTTQVSPRSITRFEPIQELEILRLLKRLHQDPNSQKLPDHLNQYVFLTTPEVDTH</sequence>
<evidence type="ECO:0000313" key="9">
    <source>
        <dbReference type="EMBL" id="KAG9500495.1"/>
    </source>
</evidence>
<evidence type="ECO:0000256" key="6">
    <source>
        <dbReference type="ARBA" id="ARBA00023004"/>
    </source>
</evidence>
<dbReference type="AlphaFoldDB" id="A0A9P8IP49"/>
<dbReference type="GO" id="GO:0004497">
    <property type="term" value="F:monooxygenase activity"/>
    <property type="evidence" value="ECO:0007669"/>
    <property type="project" value="UniProtKB-KW"/>
</dbReference>
<evidence type="ECO:0000256" key="1">
    <source>
        <dbReference type="ARBA" id="ARBA00001971"/>
    </source>
</evidence>
<dbReference type="PANTHER" id="PTHR46300">
    <property type="entry name" value="P450, PUTATIVE (EUROFUNG)-RELATED-RELATED"/>
    <property type="match status" value="1"/>
</dbReference>
<dbReference type="Proteomes" id="UP000827133">
    <property type="component" value="Unassembled WGS sequence"/>
</dbReference>
<evidence type="ECO:0000256" key="7">
    <source>
        <dbReference type="ARBA" id="ARBA00023033"/>
    </source>
</evidence>
<dbReference type="RefSeq" id="XP_044679495.1">
    <property type="nucleotide sequence ID" value="XM_044826578.1"/>
</dbReference>
<name>A0A9P8IP49_9HYPO</name>
<dbReference type="GO" id="GO:0016705">
    <property type="term" value="F:oxidoreductase activity, acting on paired donors, with incorporation or reduction of molecular oxygen"/>
    <property type="evidence" value="ECO:0007669"/>
    <property type="project" value="InterPro"/>
</dbReference>
<keyword evidence="5" id="KW-0560">Oxidoreductase</keyword>
<comment type="similarity">
    <text evidence="2">Belongs to the cytochrome P450 family.</text>
</comment>
<dbReference type="InterPro" id="IPR036396">
    <property type="entry name" value="Cyt_P450_sf"/>
</dbReference>
<keyword evidence="8" id="KW-0732">Signal</keyword>
<feature type="chain" id="PRO_5040395224" description="Cytochrome P450" evidence="8">
    <location>
        <begin position="24"/>
        <end position="187"/>
    </location>
</feature>
<evidence type="ECO:0000256" key="2">
    <source>
        <dbReference type="ARBA" id="ARBA00010617"/>
    </source>
</evidence>
<evidence type="ECO:0000256" key="4">
    <source>
        <dbReference type="ARBA" id="ARBA00022723"/>
    </source>
</evidence>
<dbReference type="KEGG" id="fmu:J7337_008975"/>
<dbReference type="EMBL" id="JAHBCI010000006">
    <property type="protein sequence ID" value="KAG9500495.1"/>
    <property type="molecule type" value="Genomic_DNA"/>
</dbReference>
<reference evidence="9" key="1">
    <citation type="journal article" date="2021" name="Mol. Plant Microbe Interact.">
        <title>Telomere to telomere genome assembly of Fusarium musae F31, causal agent of crown rot disease of banana.</title>
        <authorList>
            <person name="Degradi L."/>
            <person name="Tava V."/>
            <person name="Kunova A."/>
            <person name="Cortesi P."/>
            <person name="Saracchi M."/>
            <person name="Pasquali M."/>
        </authorList>
    </citation>
    <scope>NUCLEOTIDE SEQUENCE</scope>
    <source>
        <strain evidence="9">F31</strain>
    </source>
</reference>
<comment type="caution">
    <text evidence="9">The sequence shown here is derived from an EMBL/GenBank/DDBJ whole genome shotgun (WGS) entry which is preliminary data.</text>
</comment>
<keyword evidence="6" id="KW-0408">Iron</keyword>
<evidence type="ECO:0000313" key="10">
    <source>
        <dbReference type="Proteomes" id="UP000827133"/>
    </source>
</evidence>
<keyword evidence="3" id="KW-0349">Heme</keyword>